<evidence type="ECO:0000313" key="13">
    <source>
        <dbReference type="Proteomes" id="UP001150538"/>
    </source>
</evidence>
<reference evidence="12" key="1">
    <citation type="submission" date="2022-07" db="EMBL/GenBank/DDBJ databases">
        <title>Phylogenomic reconstructions and comparative analyses of Kickxellomycotina fungi.</title>
        <authorList>
            <person name="Reynolds N.K."/>
            <person name="Stajich J.E."/>
            <person name="Barry K."/>
            <person name="Grigoriev I.V."/>
            <person name="Crous P."/>
            <person name="Smith M.E."/>
        </authorList>
    </citation>
    <scope>NUCLEOTIDE SEQUENCE</scope>
    <source>
        <strain evidence="12">NBRC 100468</strain>
    </source>
</reference>
<feature type="domain" description="CSC1/OSCA1-like N-terminal transmembrane" evidence="10">
    <location>
        <begin position="21"/>
        <end position="177"/>
    </location>
</feature>
<feature type="compositionally biased region" description="Polar residues" evidence="7">
    <location>
        <begin position="751"/>
        <end position="767"/>
    </location>
</feature>
<keyword evidence="3" id="KW-0813">Transport</keyword>
<evidence type="ECO:0000259" key="10">
    <source>
        <dbReference type="Pfam" id="PF13967"/>
    </source>
</evidence>
<evidence type="ECO:0000313" key="12">
    <source>
        <dbReference type="EMBL" id="KAJ1912281.1"/>
    </source>
</evidence>
<dbReference type="Pfam" id="PF02714">
    <property type="entry name" value="RSN1_7TM"/>
    <property type="match status" value="1"/>
</dbReference>
<evidence type="ECO:0000259" key="9">
    <source>
        <dbReference type="Pfam" id="PF02714"/>
    </source>
</evidence>
<feature type="domain" description="CSC1/OSCA1-like 7TM region" evidence="9">
    <location>
        <begin position="393"/>
        <end position="662"/>
    </location>
</feature>
<feature type="transmembrane region" description="Helical" evidence="8">
    <location>
        <begin position="395"/>
        <end position="422"/>
    </location>
</feature>
<feature type="transmembrane region" description="Helical" evidence="8">
    <location>
        <begin position="646"/>
        <end position="665"/>
    </location>
</feature>
<feature type="compositionally biased region" description="Basic and acidic residues" evidence="7">
    <location>
        <begin position="1009"/>
        <end position="1019"/>
    </location>
</feature>
<dbReference type="EMBL" id="JANBPU010000360">
    <property type="protein sequence ID" value="KAJ1912281.1"/>
    <property type="molecule type" value="Genomic_DNA"/>
</dbReference>
<comment type="similarity">
    <text evidence="2">Belongs to the CSC1 (TC 1.A.17) family.</text>
</comment>
<feature type="transmembrane region" description="Helical" evidence="8">
    <location>
        <begin position="112"/>
        <end position="131"/>
    </location>
</feature>
<evidence type="ECO:0000256" key="8">
    <source>
        <dbReference type="SAM" id="Phobius"/>
    </source>
</evidence>
<comment type="caution">
    <text evidence="12">The sequence shown here is derived from an EMBL/GenBank/DDBJ whole genome shotgun (WGS) entry which is preliminary data.</text>
</comment>
<dbReference type="InterPro" id="IPR027815">
    <property type="entry name" value="CSC1/OSCA1-like_cyt"/>
</dbReference>
<dbReference type="GO" id="GO:0005886">
    <property type="term" value="C:plasma membrane"/>
    <property type="evidence" value="ECO:0007669"/>
    <property type="project" value="TreeGrafter"/>
</dbReference>
<dbReference type="GO" id="GO:0005227">
    <property type="term" value="F:calcium-activated cation channel activity"/>
    <property type="evidence" value="ECO:0007669"/>
    <property type="project" value="InterPro"/>
</dbReference>
<sequence>MADDNVGTDPSQTTNASVSTFLWALLLNGLIGAGIFTVFLILRPYFPKVYSPRSKLPIKARRPPPATTTATANKIKSLFAWFRPTVMLSNEKFLQSCGPDALIMTRFLSHNCVLFICMAIISMGIILPINITTNDGTGAVQLDIWTMGNISSTSPRLWAHCIITFLFTLVVLAYIFYDAMWYVDLRREYLLSPQHRKLARTYTMLVLGIPKGQDSEEAVKERFNHLPGGVRSVYLCRGSKVLEDTRGERDKCRGKLESAMTKLTITYNKLERKNKVEKMEKVKRPTQRTGFLGLIGKKVDSIEYNSQEIASLNQKLREAKETYPEQSFDNAAFVVFNKQIAAHMAMKDKKNHKTVSLSTIDPNKSFQPRYVDVEPQSIIWSNLSINSLSRKIRRVLSLSVTSSIIILWAIPVAFVSSVAQLSNLSKLKPFESINSWPKTVTGIIQGILPAVALAVLNMVLIIVLRLLAKLEGVIRPEDIELSLINRVFSHQVFNTFLIVTISGTVISSLSTFIQDPVESVKEIAQKIPRVNVFFITYVLLLGLSGATKSLAQLVGVVLSKVMYRIFSWTPRQTLEKTKAQKFDYGTGLPSHSLVFLLGIVYSAVAPLMTVICAFYFGIYWIVYRYQFLYVYNDALFRIGGRTGPKYLAHRFVSLYFFLILMLIQMSLSTSQSSTASSIIRIVLMGIALGLVFASNLWMRFRVYPKFDLLPLCESTDGEVGSEFGFAGPHPSDTTDSPVAGVEHVGDDQVPGSPTSQQQVFSSETMENNDNEGLISGKPVDGVDGTAAGRAEGVAEVGRARAIKNYVSKAAVLPNYAASRFGLKRLFSKQRIIKYMFTPPAKETAYPESFVSVDDLLPQTGNGDLTTAFPHNLADYPHEIDETDTLIINTNDGYHKSLTASFRPPGFSNPAFTFVWVPKDPTRAQKMKELHEEAQENLGSDGKVVAEGAIIEESSGKVKVIVDHEPEYDERNDNISSNDNSQVVTNNNDNNDDALLPSYDFDGNNPFISNEKDNTNIKKN</sequence>
<dbReference type="InterPro" id="IPR003864">
    <property type="entry name" value="CSC1/OSCA1-like_7TM"/>
</dbReference>
<feature type="transmembrane region" description="Helical" evidence="8">
    <location>
        <begin position="607"/>
        <end position="625"/>
    </location>
</feature>
<evidence type="ECO:0000256" key="2">
    <source>
        <dbReference type="ARBA" id="ARBA00007779"/>
    </source>
</evidence>
<feature type="transmembrane region" description="Helical" evidence="8">
    <location>
        <begin position="492"/>
        <end position="513"/>
    </location>
</feature>
<gene>
    <name evidence="12" type="primary">PHM7_3</name>
    <name evidence="12" type="ORF">H4219_005663</name>
</gene>
<name>A0A9W7ZN76_9FUNG</name>
<dbReference type="Pfam" id="PF13967">
    <property type="entry name" value="RSN1_TM"/>
    <property type="match status" value="1"/>
</dbReference>
<evidence type="ECO:0000256" key="3">
    <source>
        <dbReference type="ARBA" id="ARBA00022448"/>
    </source>
</evidence>
<evidence type="ECO:0000256" key="6">
    <source>
        <dbReference type="ARBA" id="ARBA00023136"/>
    </source>
</evidence>
<feature type="compositionally biased region" description="Low complexity" evidence="7">
    <location>
        <begin position="975"/>
        <end position="988"/>
    </location>
</feature>
<dbReference type="PANTHER" id="PTHR13018:SF139">
    <property type="entry name" value="PHOSPHATE METABOLISM PROTEIN 7"/>
    <property type="match status" value="1"/>
</dbReference>
<organism evidence="12 13">
    <name type="scientific">Mycoemilia scoparia</name>
    <dbReference type="NCBI Taxonomy" id="417184"/>
    <lineage>
        <taxon>Eukaryota</taxon>
        <taxon>Fungi</taxon>
        <taxon>Fungi incertae sedis</taxon>
        <taxon>Zoopagomycota</taxon>
        <taxon>Kickxellomycotina</taxon>
        <taxon>Kickxellomycetes</taxon>
        <taxon>Kickxellales</taxon>
        <taxon>Kickxellaceae</taxon>
        <taxon>Mycoemilia</taxon>
    </lineage>
</organism>
<dbReference type="AlphaFoldDB" id="A0A9W7ZN76"/>
<evidence type="ECO:0000256" key="7">
    <source>
        <dbReference type="SAM" id="MobiDB-lite"/>
    </source>
</evidence>
<keyword evidence="13" id="KW-1185">Reference proteome</keyword>
<feature type="transmembrane region" description="Helical" evidence="8">
    <location>
        <begin position="533"/>
        <end position="561"/>
    </location>
</feature>
<keyword evidence="4 8" id="KW-0812">Transmembrane</keyword>
<comment type="subcellular location">
    <subcellularLocation>
        <location evidence="1">Membrane</location>
        <topology evidence="1">Multi-pass membrane protein</topology>
    </subcellularLocation>
</comment>
<protein>
    <submittedName>
        <fullName evidence="12">Phosphate metabolism protein 7</fullName>
    </submittedName>
</protein>
<evidence type="ECO:0000256" key="5">
    <source>
        <dbReference type="ARBA" id="ARBA00022989"/>
    </source>
</evidence>
<keyword evidence="6 8" id="KW-0472">Membrane</keyword>
<dbReference type="OrthoDB" id="1076608at2759"/>
<evidence type="ECO:0000256" key="1">
    <source>
        <dbReference type="ARBA" id="ARBA00004141"/>
    </source>
</evidence>
<keyword evidence="5 8" id="KW-1133">Transmembrane helix</keyword>
<dbReference type="Proteomes" id="UP001150538">
    <property type="component" value="Unassembled WGS sequence"/>
</dbReference>
<feature type="region of interest" description="Disordered" evidence="7">
    <location>
        <begin position="747"/>
        <end position="781"/>
    </location>
</feature>
<dbReference type="InterPro" id="IPR032880">
    <property type="entry name" value="CSC1/OSCA1-like_N"/>
</dbReference>
<feature type="transmembrane region" description="Helical" evidence="8">
    <location>
        <begin position="677"/>
        <end position="698"/>
    </location>
</feature>
<feature type="domain" description="CSC1/OSCA1-like cytosolic" evidence="11">
    <location>
        <begin position="202"/>
        <end position="382"/>
    </location>
</feature>
<feature type="region of interest" description="Disordered" evidence="7">
    <location>
        <begin position="967"/>
        <end position="1019"/>
    </location>
</feature>
<dbReference type="Pfam" id="PF14703">
    <property type="entry name" value="PHM7_cyt"/>
    <property type="match status" value="1"/>
</dbReference>
<evidence type="ECO:0000256" key="4">
    <source>
        <dbReference type="ARBA" id="ARBA00022692"/>
    </source>
</evidence>
<accession>A0A9W7ZN76</accession>
<feature type="transmembrane region" description="Helical" evidence="8">
    <location>
        <begin position="20"/>
        <end position="46"/>
    </location>
</feature>
<dbReference type="PANTHER" id="PTHR13018">
    <property type="entry name" value="PROBABLE MEMBRANE PROTEIN DUF221-RELATED"/>
    <property type="match status" value="1"/>
</dbReference>
<feature type="transmembrane region" description="Helical" evidence="8">
    <location>
        <begin position="157"/>
        <end position="177"/>
    </location>
</feature>
<evidence type="ECO:0000259" key="11">
    <source>
        <dbReference type="Pfam" id="PF14703"/>
    </source>
</evidence>
<feature type="transmembrane region" description="Helical" evidence="8">
    <location>
        <begin position="442"/>
        <end position="467"/>
    </location>
</feature>
<dbReference type="InterPro" id="IPR045122">
    <property type="entry name" value="Csc1-like"/>
</dbReference>
<proteinExistence type="inferred from homology"/>